<dbReference type="eggNOG" id="ENOG50319NI">
    <property type="taxonomic scope" value="Bacteria"/>
</dbReference>
<comment type="caution">
    <text evidence="1">The sequence shown here is derived from an EMBL/GenBank/DDBJ whole genome shotgun (WGS) entry which is preliminary data.</text>
</comment>
<dbReference type="AlphaFoldDB" id="A0A017TD43"/>
<dbReference type="EMBL" id="ASRX01000014">
    <property type="protein sequence ID" value="EYF06842.1"/>
    <property type="molecule type" value="Genomic_DNA"/>
</dbReference>
<proteinExistence type="predicted"/>
<dbReference type="Proteomes" id="UP000019678">
    <property type="component" value="Unassembled WGS sequence"/>
</dbReference>
<protein>
    <submittedName>
        <fullName evidence="1">Uncharacterized protein</fullName>
    </submittedName>
</protein>
<sequence length="269" mass="29268">MDLAAVHEELVSELHYGMLSVGKAPISAMGDEFDAFSHQFEALGICHLLEFADESEFLTNLIRSGHARRYFLRRSRAEGNVADRHLALSRTNSFLAAAAAGDGVLARQIADESTETWNPAWEYEDDHHFFLLLHRLVQQGPSFPSGDVPAILTAFERSLDGATSARHAVCHALVAGDASAFLGALSELMQGEAALRDEKRSSAAVHEGDVAYWPHSFVSVEGLALLNLAQLRGISTETGTTLPLCPEIARLPWSTASVEDLFEAMARLP</sequence>
<organism evidence="1 2">
    <name type="scientific">Chondromyces apiculatus DSM 436</name>
    <dbReference type="NCBI Taxonomy" id="1192034"/>
    <lineage>
        <taxon>Bacteria</taxon>
        <taxon>Pseudomonadati</taxon>
        <taxon>Myxococcota</taxon>
        <taxon>Polyangia</taxon>
        <taxon>Polyangiales</taxon>
        <taxon>Polyangiaceae</taxon>
        <taxon>Chondromyces</taxon>
    </lineage>
</organism>
<accession>A0A017TD43</accession>
<name>A0A017TD43_9BACT</name>
<reference evidence="1 2" key="1">
    <citation type="submission" date="2013-05" db="EMBL/GenBank/DDBJ databases">
        <title>Genome assembly of Chondromyces apiculatus DSM 436.</title>
        <authorList>
            <person name="Sharma G."/>
            <person name="Khatri I."/>
            <person name="Kaur C."/>
            <person name="Mayilraj S."/>
            <person name="Subramanian S."/>
        </authorList>
    </citation>
    <scope>NUCLEOTIDE SEQUENCE [LARGE SCALE GENOMIC DNA]</scope>
    <source>
        <strain evidence="1 2">DSM 436</strain>
    </source>
</reference>
<dbReference type="Pfam" id="PF15575">
    <property type="entry name" value="Imm49"/>
    <property type="match status" value="1"/>
</dbReference>
<dbReference type="STRING" id="1192034.CAP_1539"/>
<evidence type="ECO:0000313" key="1">
    <source>
        <dbReference type="EMBL" id="EYF06842.1"/>
    </source>
</evidence>
<dbReference type="OrthoDB" id="5519314at2"/>
<dbReference type="InterPro" id="IPR029074">
    <property type="entry name" value="Imm49"/>
</dbReference>
<gene>
    <name evidence="1" type="ORF">CAP_1539</name>
</gene>
<evidence type="ECO:0000313" key="2">
    <source>
        <dbReference type="Proteomes" id="UP000019678"/>
    </source>
</evidence>
<keyword evidence="2" id="KW-1185">Reference proteome</keyword>